<accession>A0A7S1YAM7</accession>
<protein>
    <recommendedName>
        <fullName evidence="3">Peptidase M43 pregnancy-associated plasma-A domain-containing protein</fullName>
    </recommendedName>
</protein>
<evidence type="ECO:0008006" key="3">
    <source>
        <dbReference type="Google" id="ProtNLM"/>
    </source>
</evidence>
<keyword evidence="1" id="KW-0472">Membrane</keyword>
<dbReference type="GO" id="GO:0008237">
    <property type="term" value="F:metallopeptidase activity"/>
    <property type="evidence" value="ECO:0007669"/>
    <property type="project" value="InterPro"/>
</dbReference>
<gene>
    <name evidence="2" type="ORF">GOCE00092_LOCUS17527</name>
</gene>
<name>A0A7S1YAM7_9STRA</name>
<dbReference type="InterPro" id="IPR024079">
    <property type="entry name" value="MetalloPept_cat_dom_sf"/>
</dbReference>
<keyword evidence="1" id="KW-1133">Transmembrane helix</keyword>
<organism evidence="2">
    <name type="scientific">Grammatophora oceanica</name>
    <dbReference type="NCBI Taxonomy" id="210454"/>
    <lineage>
        <taxon>Eukaryota</taxon>
        <taxon>Sar</taxon>
        <taxon>Stramenopiles</taxon>
        <taxon>Ochrophyta</taxon>
        <taxon>Bacillariophyta</taxon>
        <taxon>Fragilariophyceae</taxon>
        <taxon>Fragilariophycidae</taxon>
        <taxon>Rhabdonematales</taxon>
        <taxon>Grammatophoraceae</taxon>
        <taxon>Grammatophora</taxon>
    </lineage>
</organism>
<dbReference type="Gene3D" id="3.40.390.10">
    <property type="entry name" value="Collagenase (Catalytic Domain)"/>
    <property type="match status" value="1"/>
</dbReference>
<keyword evidence="1" id="KW-0812">Transmembrane</keyword>
<proteinExistence type="predicted"/>
<feature type="transmembrane region" description="Helical" evidence="1">
    <location>
        <begin position="91"/>
        <end position="118"/>
    </location>
</feature>
<evidence type="ECO:0000256" key="1">
    <source>
        <dbReference type="SAM" id="Phobius"/>
    </source>
</evidence>
<feature type="transmembrane region" description="Helical" evidence="1">
    <location>
        <begin position="63"/>
        <end position="79"/>
    </location>
</feature>
<reference evidence="2" key="1">
    <citation type="submission" date="2021-01" db="EMBL/GenBank/DDBJ databases">
        <authorList>
            <person name="Corre E."/>
            <person name="Pelletier E."/>
            <person name="Niang G."/>
            <person name="Scheremetjew M."/>
            <person name="Finn R."/>
            <person name="Kale V."/>
            <person name="Holt S."/>
            <person name="Cochrane G."/>
            <person name="Meng A."/>
            <person name="Brown T."/>
            <person name="Cohen L."/>
        </authorList>
    </citation>
    <scope>NUCLEOTIDE SEQUENCE</scope>
    <source>
        <strain evidence="2">CCMP 410</strain>
    </source>
</reference>
<evidence type="ECO:0000313" key="2">
    <source>
        <dbReference type="EMBL" id="CAD9292312.1"/>
    </source>
</evidence>
<sequence length="328" mass="36879">MVLCIWKSSTFVTSQTTIGTEYAHRSCTSFCSVSTGSTSKNFERRTGRGLTIYFCRKNVRGRNFFLVLISSSGFLVSKFRRHRHHHQPTIIMASTSITTISITTYLTVLLLSVLLFYVQNTDAISGCKHKHHPLSPHVEKQIQRAGFSRNNVACKQCITIDTYFWTFHGTQKSIDDDDPLYNPTQAMMQEQFDVLVKNFENTTFTFRLVDNQIIENHEFYSESFDDTEADIVAAHRGPGGKTTLNAYFGAAGFSSFANGPGITVNDEDDEMGIDGVFNDITTVPGLPLNQDETDEDRSLGHTLVHEVGHWLVSSSVVFLSVLRHSFTF</sequence>
<dbReference type="EMBL" id="HBGK01033759">
    <property type="protein sequence ID" value="CAD9292312.1"/>
    <property type="molecule type" value="Transcribed_RNA"/>
</dbReference>
<dbReference type="AlphaFoldDB" id="A0A7S1YAM7"/>